<evidence type="ECO:0000313" key="2">
    <source>
        <dbReference type="EMBL" id="CDW49933.1"/>
    </source>
</evidence>
<sequence>MSFSINLLSILMAVLFSCHTMSIKYPIVIYKIPLVRYTVVCPVHSVLNEALL</sequence>
<accession>A0A0K2VHI7</accession>
<evidence type="ECO:0000256" key="1">
    <source>
        <dbReference type="SAM" id="SignalP"/>
    </source>
</evidence>
<protein>
    <submittedName>
        <fullName evidence="2">Uncharacterized protein</fullName>
    </submittedName>
</protein>
<keyword evidence="1" id="KW-0732">Signal</keyword>
<reference evidence="2" key="1">
    <citation type="submission" date="2014-05" db="EMBL/GenBank/DDBJ databases">
        <authorList>
            <person name="Chronopoulou M."/>
        </authorList>
    </citation>
    <scope>NUCLEOTIDE SEQUENCE</scope>
    <source>
        <tissue evidence="2">Whole organism</tissue>
    </source>
</reference>
<dbReference type="AlphaFoldDB" id="A0A0K2VHI7"/>
<feature type="chain" id="PRO_5005489438" evidence="1">
    <location>
        <begin position="23"/>
        <end position="52"/>
    </location>
</feature>
<proteinExistence type="predicted"/>
<name>A0A0K2VHI7_LEPSM</name>
<dbReference type="EMBL" id="HACA01032572">
    <property type="protein sequence ID" value="CDW49933.1"/>
    <property type="molecule type" value="Transcribed_RNA"/>
</dbReference>
<organism evidence="2">
    <name type="scientific">Lepeophtheirus salmonis</name>
    <name type="common">Salmon louse</name>
    <name type="synonym">Caligus salmonis</name>
    <dbReference type="NCBI Taxonomy" id="72036"/>
    <lineage>
        <taxon>Eukaryota</taxon>
        <taxon>Metazoa</taxon>
        <taxon>Ecdysozoa</taxon>
        <taxon>Arthropoda</taxon>
        <taxon>Crustacea</taxon>
        <taxon>Multicrustacea</taxon>
        <taxon>Hexanauplia</taxon>
        <taxon>Copepoda</taxon>
        <taxon>Siphonostomatoida</taxon>
        <taxon>Caligidae</taxon>
        <taxon>Lepeophtheirus</taxon>
    </lineage>
</organism>
<feature type="signal peptide" evidence="1">
    <location>
        <begin position="1"/>
        <end position="22"/>
    </location>
</feature>